<name>A0ABW1SHL0_9LACO</name>
<dbReference type="InterPro" id="IPR013382">
    <property type="entry name" value="CRISPR-assoc_prot_Cse2"/>
</dbReference>
<dbReference type="Gene3D" id="1.10.520.40">
    <property type="entry name" value="CRISPR-associated protein Cse2"/>
    <property type="match status" value="1"/>
</dbReference>
<protein>
    <submittedName>
        <fullName evidence="1">Type I-E CRISPR-associated protein Cse2/CasB</fullName>
    </submittedName>
</protein>
<dbReference type="Proteomes" id="UP001596171">
    <property type="component" value="Unassembled WGS sequence"/>
</dbReference>
<reference evidence="2" key="1">
    <citation type="journal article" date="2019" name="Int. J. Syst. Evol. Microbiol.">
        <title>The Global Catalogue of Microorganisms (GCM) 10K type strain sequencing project: providing services to taxonomists for standard genome sequencing and annotation.</title>
        <authorList>
            <consortium name="The Broad Institute Genomics Platform"/>
            <consortium name="The Broad Institute Genome Sequencing Center for Infectious Disease"/>
            <person name="Wu L."/>
            <person name="Ma J."/>
        </authorList>
    </citation>
    <scope>NUCLEOTIDE SEQUENCE [LARGE SCALE GENOMIC DNA]</scope>
    <source>
        <strain evidence="2">CCM 8930</strain>
    </source>
</reference>
<evidence type="ECO:0000313" key="2">
    <source>
        <dbReference type="Proteomes" id="UP001596171"/>
    </source>
</evidence>
<dbReference type="InterPro" id="IPR038287">
    <property type="entry name" value="Cse2_sf"/>
</dbReference>
<gene>
    <name evidence="1" type="primary">casB</name>
    <name evidence="1" type="synonym">cse2</name>
    <name evidence="1" type="ORF">ACFP1L_02485</name>
</gene>
<evidence type="ECO:0000313" key="1">
    <source>
        <dbReference type="EMBL" id="MFC6200763.1"/>
    </source>
</evidence>
<comment type="caution">
    <text evidence="1">The sequence shown here is derived from an EMBL/GenBank/DDBJ whole genome shotgun (WGS) entry which is preliminary data.</text>
</comment>
<sequence length="200" mass="22387">MTYEIEATTNRIIKLLNRDGSNRDKATLSSLINAPTITSQRAQAVWPILLANLDDTQLSHNGVPTRGEIAVYTAIRFYAIYQQGQEQFVYAKASGDQPDGAKFFSALAILRQKEETRKALDSRVQGVLSTTNAASVINGLSHLNSLLKGRNKTQKIDFAWLAQDLYRLQASYEQATQVRLLWGQQYFSMKPTTKTEGVEN</sequence>
<dbReference type="Pfam" id="PF09485">
    <property type="entry name" value="CRISPR_Cse2"/>
    <property type="match status" value="1"/>
</dbReference>
<dbReference type="EMBL" id="JBHSSE010000003">
    <property type="protein sequence ID" value="MFC6200763.1"/>
    <property type="molecule type" value="Genomic_DNA"/>
</dbReference>
<dbReference type="NCBIfam" id="TIGR02548">
    <property type="entry name" value="casB_cse2"/>
    <property type="match status" value="1"/>
</dbReference>
<keyword evidence="2" id="KW-1185">Reference proteome</keyword>
<accession>A0ABW1SHL0</accession>
<organism evidence="1 2">
    <name type="scientific">Lactiplantibacillus nangangensis</name>
    <dbReference type="NCBI Taxonomy" id="2559917"/>
    <lineage>
        <taxon>Bacteria</taxon>
        <taxon>Bacillati</taxon>
        <taxon>Bacillota</taxon>
        <taxon>Bacilli</taxon>
        <taxon>Lactobacillales</taxon>
        <taxon>Lactobacillaceae</taxon>
        <taxon>Lactiplantibacillus</taxon>
    </lineage>
</organism>
<dbReference type="RefSeq" id="WP_137615059.1">
    <property type="nucleotide sequence ID" value="NZ_BJDI01000001.1"/>
</dbReference>
<proteinExistence type="predicted"/>